<dbReference type="GO" id="GO:0005743">
    <property type="term" value="C:mitochondrial inner membrane"/>
    <property type="evidence" value="ECO:0007669"/>
    <property type="project" value="EnsemblFungi"/>
</dbReference>
<dbReference type="GeneID" id="5233171"/>
<keyword evidence="6 7" id="KW-0472">Membrane</keyword>
<protein>
    <recommendedName>
        <fullName evidence="8">Peptidase S54 rhomboid domain-containing protein</fullName>
    </recommendedName>
</protein>
<dbReference type="GO" id="GO:0004252">
    <property type="term" value="F:serine-type endopeptidase activity"/>
    <property type="evidence" value="ECO:0007669"/>
    <property type="project" value="EnsemblFungi"/>
</dbReference>
<dbReference type="GO" id="GO:0006465">
    <property type="term" value="P:signal peptide processing"/>
    <property type="evidence" value="ECO:0007669"/>
    <property type="project" value="EnsemblFungi"/>
</dbReference>
<dbReference type="EMBL" id="CH981526">
    <property type="protein sequence ID" value="EDK44740.1"/>
    <property type="molecule type" value="Genomic_DNA"/>
</dbReference>
<accession>A5DZY2</accession>
<dbReference type="InParanoid" id="A5DZY2"/>
<dbReference type="SUPFAM" id="SSF144091">
    <property type="entry name" value="Rhomboid-like"/>
    <property type="match status" value="1"/>
</dbReference>
<keyword evidence="10" id="KW-1185">Reference proteome</keyword>
<dbReference type="OMA" id="LWYPRIA"/>
<name>A5DZY2_LODEL</name>
<dbReference type="PANTHER" id="PTHR43731">
    <property type="entry name" value="RHOMBOID PROTEASE"/>
    <property type="match status" value="1"/>
</dbReference>
<dbReference type="GO" id="GO:0010821">
    <property type="term" value="P:regulation of mitochondrion organization"/>
    <property type="evidence" value="ECO:0007669"/>
    <property type="project" value="EnsemblFungi"/>
</dbReference>
<evidence type="ECO:0000256" key="6">
    <source>
        <dbReference type="ARBA" id="ARBA00023136"/>
    </source>
</evidence>
<evidence type="ECO:0000313" key="10">
    <source>
        <dbReference type="Proteomes" id="UP000001996"/>
    </source>
</evidence>
<evidence type="ECO:0000256" key="2">
    <source>
        <dbReference type="ARBA" id="ARBA00009045"/>
    </source>
</evidence>
<dbReference type="KEGG" id="lel:PVL30_003752"/>
<comment type="subcellular location">
    <subcellularLocation>
        <location evidence="1">Membrane</location>
        <topology evidence="1">Multi-pass membrane protein</topology>
    </subcellularLocation>
</comment>
<dbReference type="OrthoDB" id="10260614at2759"/>
<reference evidence="9 10" key="1">
    <citation type="journal article" date="2009" name="Nature">
        <title>Evolution of pathogenicity and sexual reproduction in eight Candida genomes.</title>
        <authorList>
            <person name="Butler G."/>
            <person name="Rasmussen M.D."/>
            <person name="Lin M.F."/>
            <person name="Santos M.A."/>
            <person name="Sakthikumar S."/>
            <person name="Munro C.A."/>
            <person name="Rheinbay E."/>
            <person name="Grabherr M."/>
            <person name="Forche A."/>
            <person name="Reedy J.L."/>
            <person name="Agrafioti I."/>
            <person name="Arnaud M.B."/>
            <person name="Bates S."/>
            <person name="Brown A.J."/>
            <person name="Brunke S."/>
            <person name="Costanzo M.C."/>
            <person name="Fitzpatrick D.A."/>
            <person name="de Groot P.W."/>
            <person name="Harris D."/>
            <person name="Hoyer L.L."/>
            <person name="Hube B."/>
            <person name="Klis F.M."/>
            <person name="Kodira C."/>
            <person name="Lennard N."/>
            <person name="Logue M.E."/>
            <person name="Martin R."/>
            <person name="Neiman A.M."/>
            <person name="Nikolaou E."/>
            <person name="Quail M.A."/>
            <person name="Quinn J."/>
            <person name="Santos M.C."/>
            <person name="Schmitzberger F.F."/>
            <person name="Sherlock G."/>
            <person name="Shah P."/>
            <person name="Silverstein K.A."/>
            <person name="Skrzypek M.S."/>
            <person name="Soll D."/>
            <person name="Staggs R."/>
            <person name="Stansfield I."/>
            <person name="Stumpf M.P."/>
            <person name="Sudbery P.E."/>
            <person name="Srikantha T."/>
            <person name="Zeng Q."/>
            <person name="Berman J."/>
            <person name="Berriman M."/>
            <person name="Heitman J."/>
            <person name="Gow N.A."/>
            <person name="Lorenz M.C."/>
            <person name="Birren B.W."/>
            <person name="Kellis M."/>
            <person name="Cuomo C.A."/>
        </authorList>
    </citation>
    <scope>NUCLEOTIDE SEQUENCE [LARGE SCALE GENOMIC DNA]</scope>
    <source>
        <strain evidence="10">ATCC 11503 / BCRC 21390 / CBS 2605 / JCM 1781 / NBRC 1676 / NRRL YB-4239</strain>
    </source>
</reference>
<gene>
    <name evidence="9" type="ORF">LELG_02919</name>
</gene>
<evidence type="ECO:0000256" key="7">
    <source>
        <dbReference type="SAM" id="Phobius"/>
    </source>
</evidence>
<comment type="similarity">
    <text evidence="2">Belongs to the peptidase S54 family.</text>
</comment>
<dbReference type="eggNOG" id="KOG2980">
    <property type="taxonomic scope" value="Eukaryota"/>
</dbReference>
<dbReference type="HOGENOM" id="CLU_034022_2_0_1"/>
<evidence type="ECO:0000256" key="4">
    <source>
        <dbReference type="ARBA" id="ARBA00022801"/>
    </source>
</evidence>
<sequence length="298" mass="33561">MMFSPFKRQFFQSNVLQTVRQTQLLKISSQFHALRGFRQSALKLRSETWKNYNKYYNRTSWDRLKKPFIFTVAFCVGTTIITPLAFQYTPLSIFKRNPQALLWTIVGINGAVFLMWRVPQLQKFTMKYCLLLKDNVQSSWTLLGSSFSHQNFGHFLINMLCFQSFASTLIPVLGATSFTIFYLNSAVISAFASLAIPIIMGTSLSVASLGASGAIFSVFGAFSVLFPAAPVGIFFIPIPGGSLVLFLGTVLWNAAGTMLRWGTFDYAAHLGGSLVGIAYGYWFARKRKQEIRKKNIFF</sequence>
<feature type="transmembrane region" description="Helical" evidence="7">
    <location>
        <begin position="266"/>
        <end position="284"/>
    </location>
</feature>
<feature type="transmembrane region" description="Helical" evidence="7">
    <location>
        <begin position="206"/>
        <end position="226"/>
    </location>
</feature>
<keyword evidence="3 7" id="KW-0812">Transmembrane</keyword>
<evidence type="ECO:0000256" key="5">
    <source>
        <dbReference type="ARBA" id="ARBA00022989"/>
    </source>
</evidence>
<keyword evidence="5 7" id="KW-1133">Transmembrane helix</keyword>
<feature type="transmembrane region" description="Helical" evidence="7">
    <location>
        <begin position="100"/>
        <end position="118"/>
    </location>
</feature>
<dbReference type="FunCoup" id="A5DZY2">
    <property type="interactions" value="615"/>
</dbReference>
<dbReference type="PANTHER" id="PTHR43731:SF14">
    <property type="entry name" value="PRESENILIN-ASSOCIATED RHOMBOID-LIKE PROTEIN, MITOCHONDRIAL"/>
    <property type="match status" value="1"/>
</dbReference>
<dbReference type="InterPro" id="IPR022764">
    <property type="entry name" value="Peptidase_S54_rhomboid_dom"/>
</dbReference>
<organism evidence="9 10">
    <name type="scientific">Lodderomyces elongisporus (strain ATCC 11503 / CBS 2605 / JCM 1781 / NBRC 1676 / NRRL YB-4239)</name>
    <name type="common">Yeast</name>
    <name type="synonym">Saccharomyces elongisporus</name>
    <dbReference type="NCBI Taxonomy" id="379508"/>
    <lineage>
        <taxon>Eukaryota</taxon>
        <taxon>Fungi</taxon>
        <taxon>Dikarya</taxon>
        <taxon>Ascomycota</taxon>
        <taxon>Saccharomycotina</taxon>
        <taxon>Pichiomycetes</taxon>
        <taxon>Debaryomycetaceae</taxon>
        <taxon>Candida/Lodderomyces clade</taxon>
        <taxon>Lodderomyces</taxon>
    </lineage>
</organism>
<evidence type="ECO:0000313" key="9">
    <source>
        <dbReference type="EMBL" id="EDK44740.1"/>
    </source>
</evidence>
<feature type="domain" description="Peptidase S54 rhomboid" evidence="8">
    <location>
        <begin position="139"/>
        <end position="285"/>
    </location>
</feature>
<feature type="transmembrane region" description="Helical" evidence="7">
    <location>
        <begin position="68"/>
        <end position="88"/>
    </location>
</feature>
<dbReference type="InterPro" id="IPR050925">
    <property type="entry name" value="Rhomboid_protease_S54"/>
</dbReference>
<dbReference type="AlphaFoldDB" id="A5DZY2"/>
<dbReference type="STRING" id="379508.A5DZY2"/>
<dbReference type="VEuPathDB" id="FungiDB:LELG_02919"/>
<dbReference type="Pfam" id="PF01694">
    <property type="entry name" value="Rhomboid"/>
    <property type="match status" value="1"/>
</dbReference>
<evidence type="ECO:0000256" key="3">
    <source>
        <dbReference type="ARBA" id="ARBA00022692"/>
    </source>
</evidence>
<proteinExistence type="inferred from homology"/>
<dbReference type="Proteomes" id="UP000001996">
    <property type="component" value="Unassembled WGS sequence"/>
</dbReference>
<dbReference type="InterPro" id="IPR035952">
    <property type="entry name" value="Rhomboid-like_sf"/>
</dbReference>
<dbReference type="FunFam" id="1.20.1540.10:FF:000012">
    <property type="entry name" value="Rhomboid family protein"/>
    <property type="match status" value="1"/>
</dbReference>
<dbReference type="Gene3D" id="1.20.1540.10">
    <property type="entry name" value="Rhomboid-like"/>
    <property type="match status" value="1"/>
</dbReference>
<feature type="transmembrane region" description="Helical" evidence="7">
    <location>
        <begin position="180"/>
        <end position="200"/>
    </location>
</feature>
<evidence type="ECO:0000256" key="1">
    <source>
        <dbReference type="ARBA" id="ARBA00004141"/>
    </source>
</evidence>
<feature type="transmembrane region" description="Helical" evidence="7">
    <location>
        <begin position="233"/>
        <end position="254"/>
    </location>
</feature>
<evidence type="ECO:0000259" key="8">
    <source>
        <dbReference type="Pfam" id="PF01694"/>
    </source>
</evidence>
<keyword evidence="4" id="KW-0378">Hydrolase</keyword>